<evidence type="ECO:0000256" key="1">
    <source>
        <dbReference type="SAM" id="MobiDB-lite"/>
    </source>
</evidence>
<sequence length="476" mass="52577">MTQLRIQPPRTTGEAMLRKLVPGPNLRDFTITPCPCNHEHYLEFDVGESVSFHSGGWTIRCKGRRMSGDNAVMERCPPQYGPLLSEEDCSKVQRLRDDFQTRYDLVKKIATCAEDMNTFVGLIHVLGECLPLPKGANALMCKVWSWATFFPLTQFTGKKLDAARTILFEMDTLVLPTDPEILENLGALPPVARADAEWQENEVKGIYRVLNSLHEPSVHDDCSDDSSDCSDAEADWTDDRADPVENKLAVVFPSYIDGSQSPRVRAHLLSLGCHVHVIIFWKPQELPFHCMFWVPSPEKFVFVDYMLPAHLAGLAFDDYDCINGTYGPADEPINLLGRGKYMIYRKRGLSRWSCMQLETWELRVCDSSQLEAQLYGPTPRRAPLSSPRSGVNAVASSSSTEVAVSASGNAIASSSKRTGSPAESTSSAKKRKYSAAPRSPLAPSTPPTDDNHPSGPPSGSARHPLNASLVVDNTVH</sequence>
<organism evidence="2 3">
    <name type="scientific">Mycena maculata</name>
    <dbReference type="NCBI Taxonomy" id="230809"/>
    <lineage>
        <taxon>Eukaryota</taxon>
        <taxon>Fungi</taxon>
        <taxon>Dikarya</taxon>
        <taxon>Basidiomycota</taxon>
        <taxon>Agaricomycotina</taxon>
        <taxon>Agaricomycetes</taxon>
        <taxon>Agaricomycetidae</taxon>
        <taxon>Agaricales</taxon>
        <taxon>Marasmiineae</taxon>
        <taxon>Mycenaceae</taxon>
        <taxon>Mycena</taxon>
    </lineage>
</organism>
<dbReference type="EMBL" id="JARJLG010000233">
    <property type="protein sequence ID" value="KAJ7724932.1"/>
    <property type="molecule type" value="Genomic_DNA"/>
</dbReference>
<gene>
    <name evidence="2" type="ORF">DFH07DRAFT_783141</name>
</gene>
<dbReference type="AlphaFoldDB" id="A0AAD7HQ36"/>
<protein>
    <submittedName>
        <fullName evidence="2">Uncharacterized protein</fullName>
    </submittedName>
</protein>
<feature type="compositionally biased region" description="Polar residues" evidence="1">
    <location>
        <begin position="408"/>
        <end position="427"/>
    </location>
</feature>
<evidence type="ECO:0000313" key="3">
    <source>
        <dbReference type="Proteomes" id="UP001215280"/>
    </source>
</evidence>
<reference evidence="2" key="1">
    <citation type="submission" date="2023-03" db="EMBL/GenBank/DDBJ databases">
        <title>Massive genome expansion in bonnet fungi (Mycena s.s.) driven by repeated elements and novel gene families across ecological guilds.</title>
        <authorList>
            <consortium name="Lawrence Berkeley National Laboratory"/>
            <person name="Harder C.B."/>
            <person name="Miyauchi S."/>
            <person name="Viragh M."/>
            <person name="Kuo A."/>
            <person name="Thoen E."/>
            <person name="Andreopoulos B."/>
            <person name="Lu D."/>
            <person name="Skrede I."/>
            <person name="Drula E."/>
            <person name="Henrissat B."/>
            <person name="Morin E."/>
            <person name="Kohler A."/>
            <person name="Barry K."/>
            <person name="LaButti K."/>
            <person name="Morin E."/>
            <person name="Salamov A."/>
            <person name="Lipzen A."/>
            <person name="Mereny Z."/>
            <person name="Hegedus B."/>
            <person name="Baldrian P."/>
            <person name="Stursova M."/>
            <person name="Weitz H."/>
            <person name="Taylor A."/>
            <person name="Grigoriev I.V."/>
            <person name="Nagy L.G."/>
            <person name="Martin F."/>
            <person name="Kauserud H."/>
        </authorList>
    </citation>
    <scope>NUCLEOTIDE SEQUENCE</scope>
    <source>
        <strain evidence="2">CBHHK188m</strain>
    </source>
</reference>
<name>A0AAD7HQ36_9AGAR</name>
<evidence type="ECO:0000313" key="2">
    <source>
        <dbReference type="EMBL" id="KAJ7724932.1"/>
    </source>
</evidence>
<keyword evidence="3" id="KW-1185">Reference proteome</keyword>
<proteinExistence type="predicted"/>
<feature type="region of interest" description="Disordered" evidence="1">
    <location>
        <begin position="377"/>
        <end position="476"/>
    </location>
</feature>
<dbReference type="Proteomes" id="UP001215280">
    <property type="component" value="Unassembled WGS sequence"/>
</dbReference>
<comment type="caution">
    <text evidence="2">The sequence shown here is derived from an EMBL/GenBank/DDBJ whole genome shotgun (WGS) entry which is preliminary data.</text>
</comment>
<feature type="compositionally biased region" description="Low complexity" evidence="1">
    <location>
        <begin position="391"/>
        <end position="407"/>
    </location>
</feature>
<accession>A0AAD7HQ36</accession>